<dbReference type="GO" id="GO:0006457">
    <property type="term" value="P:protein folding"/>
    <property type="evidence" value="ECO:0007669"/>
    <property type="project" value="UniProtKB-UniRule"/>
</dbReference>
<dbReference type="Pfam" id="PF00639">
    <property type="entry name" value="Rotamase"/>
    <property type="match status" value="2"/>
</dbReference>
<organism evidence="9 10">
    <name type="scientific">Chiayiivirga flava</name>
    <dbReference type="NCBI Taxonomy" id="659595"/>
    <lineage>
        <taxon>Bacteria</taxon>
        <taxon>Pseudomonadati</taxon>
        <taxon>Pseudomonadota</taxon>
        <taxon>Gammaproteobacteria</taxon>
        <taxon>Lysobacterales</taxon>
        <taxon>Lysobacteraceae</taxon>
        <taxon>Chiayiivirga</taxon>
    </lineage>
</organism>
<evidence type="ECO:0000259" key="8">
    <source>
        <dbReference type="PROSITE" id="PS50198"/>
    </source>
</evidence>
<dbReference type="GO" id="GO:0043165">
    <property type="term" value="P:Gram-negative-bacterium-type cell outer membrane assembly"/>
    <property type="evidence" value="ECO:0007669"/>
    <property type="project" value="InterPro"/>
</dbReference>
<dbReference type="InterPro" id="IPR027304">
    <property type="entry name" value="Trigger_fact/SurA_dom_sf"/>
</dbReference>
<comment type="caution">
    <text evidence="9">The sequence shown here is derived from an EMBL/GenBank/DDBJ whole genome shotgun (WGS) entry which is preliminary data.</text>
</comment>
<keyword evidence="3 7" id="KW-0574">Periplasm</keyword>
<dbReference type="Gene3D" id="3.10.50.40">
    <property type="match status" value="2"/>
</dbReference>
<evidence type="ECO:0000256" key="6">
    <source>
        <dbReference type="ARBA" id="ARBA00023235"/>
    </source>
</evidence>
<dbReference type="InterPro" id="IPR046357">
    <property type="entry name" value="PPIase_dom_sf"/>
</dbReference>
<comment type="catalytic activity">
    <reaction evidence="7">
        <text>[protein]-peptidylproline (omega=180) = [protein]-peptidylproline (omega=0)</text>
        <dbReference type="Rhea" id="RHEA:16237"/>
        <dbReference type="Rhea" id="RHEA-COMP:10747"/>
        <dbReference type="Rhea" id="RHEA-COMP:10748"/>
        <dbReference type="ChEBI" id="CHEBI:83833"/>
        <dbReference type="ChEBI" id="CHEBI:83834"/>
        <dbReference type="EC" id="5.2.1.8"/>
    </reaction>
</comment>
<dbReference type="InterPro" id="IPR023034">
    <property type="entry name" value="PPIase_SurA"/>
</dbReference>
<dbReference type="InterPro" id="IPR023058">
    <property type="entry name" value="PPIase_PpiC_CS"/>
</dbReference>
<evidence type="ECO:0000256" key="2">
    <source>
        <dbReference type="ARBA" id="ARBA00022737"/>
    </source>
</evidence>
<evidence type="ECO:0000256" key="7">
    <source>
        <dbReference type="HAMAP-Rule" id="MF_01183"/>
    </source>
</evidence>
<evidence type="ECO:0000256" key="4">
    <source>
        <dbReference type="ARBA" id="ARBA00023110"/>
    </source>
</evidence>
<dbReference type="PANTHER" id="PTHR47637:SF1">
    <property type="entry name" value="CHAPERONE SURA"/>
    <property type="match status" value="1"/>
</dbReference>
<dbReference type="SUPFAM" id="SSF54534">
    <property type="entry name" value="FKBP-like"/>
    <property type="match status" value="2"/>
</dbReference>
<feature type="signal peptide" evidence="7">
    <location>
        <begin position="1"/>
        <end position="24"/>
    </location>
</feature>
<comment type="subcellular location">
    <subcellularLocation>
        <location evidence="7">Periplasm</location>
    </subcellularLocation>
    <text evidence="7">Is capable of associating with the outer membrane.</text>
</comment>
<dbReference type="InterPro" id="IPR015391">
    <property type="entry name" value="SurA_N"/>
</dbReference>
<keyword evidence="10" id="KW-1185">Reference proteome</keyword>
<keyword evidence="1 7" id="KW-0732">Signal</keyword>
<keyword evidence="4 7" id="KW-0697">Rotamase</keyword>
<dbReference type="InterPro" id="IPR000297">
    <property type="entry name" value="PPIase_PpiC"/>
</dbReference>
<feature type="domain" description="PpiC" evidence="8">
    <location>
        <begin position="173"/>
        <end position="275"/>
    </location>
</feature>
<proteinExistence type="inferred from homology"/>
<feature type="domain" description="PpiC" evidence="8">
    <location>
        <begin position="285"/>
        <end position="384"/>
    </location>
</feature>
<evidence type="ECO:0000313" key="10">
    <source>
        <dbReference type="Proteomes" id="UP000521199"/>
    </source>
</evidence>
<dbReference type="RefSeq" id="WP_183959789.1">
    <property type="nucleotide sequence ID" value="NZ_JACHHP010000001.1"/>
</dbReference>
<dbReference type="PROSITE" id="PS01096">
    <property type="entry name" value="PPIC_PPIASE_1"/>
    <property type="match status" value="1"/>
</dbReference>
<dbReference type="HAMAP" id="MF_01183">
    <property type="entry name" value="Chaperone_SurA"/>
    <property type="match status" value="1"/>
</dbReference>
<reference evidence="9 10" key="1">
    <citation type="submission" date="2020-08" db="EMBL/GenBank/DDBJ databases">
        <title>Genomic Encyclopedia of Type Strains, Phase IV (KMG-IV): sequencing the most valuable type-strain genomes for metagenomic binning, comparative biology and taxonomic classification.</title>
        <authorList>
            <person name="Goeker M."/>
        </authorList>
    </citation>
    <scope>NUCLEOTIDE SEQUENCE [LARGE SCALE GENOMIC DNA]</scope>
    <source>
        <strain evidence="9 10">DSM 24163</strain>
    </source>
</reference>
<evidence type="ECO:0000256" key="3">
    <source>
        <dbReference type="ARBA" id="ARBA00022764"/>
    </source>
</evidence>
<dbReference type="GO" id="GO:0030288">
    <property type="term" value="C:outer membrane-bounded periplasmic space"/>
    <property type="evidence" value="ECO:0007669"/>
    <property type="project" value="InterPro"/>
</dbReference>
<comment type="function">
    <text evidence="7">Chaperone involved in the correct folding and assembly of outer membrane proteins. Recognizes specific patterns of aromatic residues and the orientation of their side chains, which are found more frequently in integral outer membrane proteins. May act in both early periplasmic and late outer membrane-associated steps of protein maturation.</text>
</comment>
<name>A0A7W8D3K0_9GAMM</name>
<dbReference type="SUPFAM" id="SSF109998">
    <property type="entry name" value="Triger factor/SurA peptide-binding domain-like"/>
    <property type="match status" value="1"/>
</dbReference>
<accession>A0A7W8D3K0</accession>
<keyword evidence="6 7" id="KW-0413">Isomerase</keyword>
<dbReference type="InterPro" id="IPR050280">
    <property type="entry name" value="OMP_Chaperone_SurA"/>
</dbReference>
<dbReference type="Pfam" id="PF09312">
    <property type="entry name" value="SurA_N"/>
    <property type="match status" value="1"/>
</dbReference>
<gene>
    <name evidence="7" type="primary">surA</name>
    <name evidence="9" type="ORF">HNQ52_000790</name>
</gene>
<evidence type="ECO:0000256" key="1">
    <source>
        <dbReference type="ARBA" id="ARBA00022729"/>
    </source>
</evidence>
<sequence length="444" mass="49198" precursor="true">MNRIVPTLFALVLVVAAPLLRAQALPTQTIDGIVAVVEEDVILRSELDRAVSNIRNRFVDRPEQLPPPEVLEKQVLERLIAQRLQLQRAAAAGVRISDAELEQTISRIVQQQNVSLDQLRAQLARDGVTYEEFRSQLRDELTVNRMQQTFVQSRVAVSDTEIDILLARDSEAGSEVRLGYLLVALPDGATPEQIDAARTKIEGVRGLIERGEMDFSAAAIRYSDHQTALEGGDMGWRAIDEIPPLFANILPTMQPGEVSQPLRGPSGYSLVRLIEKRDDSAPQTVTEYHARGIMVRITELLDADKAKAKIDAARARIVGGEDFAVVAREVSDDTISRNQGGDMGWFQVNAWGTAVANQMMALSDGEVSEPFQSEVGWHIVERIGTREQDVTVEARRNKARETIAKRKADEEYDRFLRQLRAEAYIDNRLAPPAPLPSAPATPTG</sequence>
<dbReference type="AlphaFoldDB" id="A0A7W8D3K0"/>
<keyword evidence="2 7" id="KW-0677">Repeat</keyword>
<keyword evidence="5 7" id="KW-0143">Chaperone</keyword>
<dbReference type="GO" id="GO:0050821">
    <property type="term" value="P:protein stabilization"/>
    <property type="evidence" value="ECO:0007669"/>
    <property type="project" value="InterPro"/>
</dbReference>
<dbReference type="GO" id="GO:0051082">
    <property type="term" value="F:unfolded protein binding"/>
    <property type="evidence" value="ECO:0007669"/>
    <property type="project" value="UniProtKB-UniRule"/>
</dbReference>
<dbReference type="PANTHER" id="PTHR47637">
    <property type="entry name" value="CHAPERONE SURA"/>
    <property type="match status" value="1"/>
</dbReference>
<dbReference type="PROSITE" id="PS50198">
    <property type="entry name" value="PPIC_PPIASE_2"/>
    <property type="match status" value="2"/>
</dbReference>
<evidence type="ECO:0000256" key="5">
    <source>
        <dbReference type="ARBA" id="ARBA00023186"/>
    </source>
</evidence>
<protein>
    <recommendedName>
        <fullName evidence="7">Chaperone SurA</fullName>
    </recommendedName>
    <alternativeName>
        <fullName evidence="7">Peptidyl-prolyl cis-trans isomerase SurA</fullName>
        <shortName evidence="7">PPIase SurA</shortName>
        <ecNumber evidence="7">5.2.1.8</ecNumber>
    </alternativeName>
    <alternativeName>
        <fullName evidence="7">Rotamase SurA</fullName>
    </alternativeName>
</protein>
<dbReference type="GO" id="GO:0042277">
    <property type="term" value="F:peptide binding"/>
    <property type="evidence" value="ECO:0007669"/>
    <property type="project" value="InterPro"/>
</dbReference>
<dbReference type="EC" id="5.2.1.8" evidence="7"/>
<dbReference type="EMBL" id="JACHHP010000001">
    <property type="protein sequence ID" value="MBB5207274.1"/>
    <property type="molecule type" value="Genomic_DNA"/>
</dbReference>
<evidence type="ECO:0000313" key="9">
    <source>
        <dbReference type="EMBL" id="MBB5207274.1"/>
    </source>
</evidence>
<dbReference type="Gene3D" id="1.10.4030.10">
    <property type="entry name" value="Porin chaperone SurA, peptide-binding domain"/>
    <property type="match status" value="1"/>
</dbReference>
<feature type="chain" id="PRO_5031651491" description="Chaperone SurA" evidence="7">
    <location>
        <begin position="25"/>
        <end position="444"/>
    </location>
</feature>
<dbReference type="Proteomes" id="UP000521199">
    <property type="component" value="Unassembled WGS sequence"/>
</dbReference>
<comment type="domain">
    <text evidence="7">The PPIase activity resides only in the second parvulin domain. The N-terminal region and the C-terminal tail are necessary and sufficient for the chaperone activity of SurA. The PPIase activity is dispensable for SurA to function as a chaperone. The N-terminal region and the C-terminal tail are also required for porin recognition.</text>
</comment>
<dbReference type="GO" id="GO:0003755">
    <property type="term" value="F:peptidyl-prolyl cis-trans isomerase activity"/>
    <property type="evidence" value="ECO:0007669"/>
    <property type="project" value="UniProtKB-UniRule"/>
</dbReference>